<feature type="domain" description="F-box" evidence="1">
    <location>
        <begin position="6"/>
        <end position="59"/>
    </location>
</feature>
<dbReference type="Gene3D" id="1.20.1280.50">
    <property type="match status" value="1"/>
</dbReference>
<accession>A0AA86SAC5</accession>
<evidence type="ECO:0000313" key="4">
    <source>
        <dbReference type="Proteomes" id="UP001189624"/>
    </source>
</evidence>
<gene>
    <name evidence="2" type="ORF">AYBTSS11_LOCUS6056</name>
    <name evidence="3" type="ORF">AYBTSS11_LOCUS6399</name>
</gene>
<dbReference type="Gene3D" id="3.80.10.10">
    <property type="entry name" value="Ribonuclease Inhibitor"/>
    <property type="match status" value="1"/>
</dbReference>
<organism evidence="3 4">
    <name type="scientific">Sphenostylis stenocarpa</name>
    <dbReference type="NCBI Taxonomy" id="92480"/>
    <lineage>
        <taxon>Eukaryota</taxon>
        <taxon>Viridiplantae</taxon>
        <taxon>Streptophyta</taxon>
        <taxon>Embryophyta</taxon>
        <taxon>Tracheophyta</taxon>
        <taxon>Spermatophyta</taxon>
        <taxon>Magnoliopsida</taxon>
        <taxon>eudicotyledons</taxon>
        <taxon>Gunneridae</taxon>
        <taxon>Pentapetalae</taxon>
        <taxon>rosids</taxon>
        <taxon>fabids</taxon>
        <taxon>Fabales</taxon>
        <taxon>Fabaceae</taxon>
        <taxon>Papilionoideae</taxon>
        <taxon>50 kb inversion clade</taxon>
        <taxon>NPAAA clade</taxon>
        <taxon>indigoferoid/millettioid clade</taxon>
        <taxon>Phaseoleae</taxon>
        <taxon>Sphenostylis</taxon>
    </lineage>
</organism>
<dbReference type="SMART" id="SM00256">
    <property type="entry name" value="FBOX"/>
    <property type="match status" value="1"/>
</dbReference>
<dbReference type="Gramene" id="rna-AYBTSS11_LOCUS6399">
    <property type="protein sequence ID" value="CAJ1933520.1"/>
    <property type="gene ID" value="gene-AYBTSS11_LOCUS6399"/>
</dbReference>
<reference evidence="3" key="1">
    <citation type="submission" date="2023-10" db="EMBL/GenBank/DDBJ databases">
        <authorList>
            <person name="Domelevo Entfellner J.-B."/>
        </authorList>
    </citation>
    <scope>NUCLEOTIDE SEQUENCE</scope>
</reference>
<keyword evidence="4" id="KW-1185">Reference proteome</keyword>
<evidence type="ECO:0000313" key="2">
    <source>
        <dbReference type="EMBL" id="CAJ1932911.1"/>
    </source>
</evidence>
<dbReference type="Pfam" id="PF00646">
    <property type="entry name" value="F-box"/>
    <property type="match status" value="1"/>
</dbReference>
<dbReference type="PANTHER" id="PTHR34223">
    <property type="entry name" value="OS11G0201299 PROTEIN"/>
    <property type="match status" value="1"/>
</dbReference>
<proteinExistence type="predicted"/>
<evidence type="ECO:0000313" key="3">
    <source>
        <dbReference type="EMBL" id="CAJ1933520.1"/>
    </source>
</evidence>
<evidence type="ECO:0000259" key="1">
    <source>
        <dbReference type="PROSITE" id="PS50181"/>
    </source>
</evidence>
<dbReference type="AlphaFoldDB" id="A0AA86SAC5"/>
<protein>
    <recommendedName>
        <fullName evidence="1">F-box domain-containing protein</fullName>
    </recommendedName>
</protein>
<dbReference type="PROSITE" id="PS50181">
    <property type="entry name" value="FBOX"/>
    <property type="match status" value="1"/>
</dbReference>
<dbReference type="EMBL" id="OY731399">
    <property type="protein sequence ID" value="CAJ1932911.1"/>
    <property type="molecule type" value="Genomic_DNA"/>
</dbReference>
<dbReference type="EMBL" id="OY731399">
    <property type="protein sequence ID" value="CAJ1933520.1"/>
    <property type="molecule type" value="Genomic_DNA"/>
</dbReference>
<dbReference type="InterPro" id="IPR036047">
    <property type="entry name" value="F-box-like_dom_sf"/>
</dbReference>
<dbReference type="Gramene" id="rna-AYBTSS11_LOCUS6056">
    <property type="protein sequence ID" value="CAJ1932911.1"/>
    <property type="gene ID" value="gene-AYBTSS11_LOCUS6056"/>
</dbReference>
<dbReference type="InterPro" id="IPR001810">
    <property type="entry name" value="F-box_dom"/>
</dbReference>
<sequence length="368" mass="42511">MAKSGEDRLSTLPIELIHRILSFLDAAAAVKTCILSKRWRSIWKCLPVLNLDDNYFQDTYAFDYFVDHILSLRDDSANLYELNVVCHEELEDGDVIDSIIDHVTQTPSILSHIQVLTIQAECVVQNLHNLSICQSLTTLELSEIAMEITPFNFPSLKCFYLFDCRFESGSETFFNAFEDCANLEQLFIDDCFFYGEIQNFQIVAPKLIELRISHWRVDEVFDSDCVIELFTPKLQLFRYHDSYMYEFSTEESLSFVEEVYIDMDEFSEDKDLFLRLTELFEIMESAKSVFLSTSIIQVLSMFSKELAEESSPFSRVETIKLIKDSSSSSSSSYAVPSTVMNYLFGKSTEFDIYEWKGTKSRSIQICKG</sequence>
<dbReference type="Proteomes" id="UP001189624">
    <property type="component" value="Chromosome 2"/>
</dbReference>
<dbReference type="PANTHER" id="PTHR34223:SF51">
    <property type="entry name" value="OS06G0556300 PROTEIN"/>
    <property type="match status" value="1"/>
</dbReference>
<dbReference type="InterPro" id="IPR053781">
    <property type="entry name" value="F-box_AtFBL13-like"/>
</dbReference>
<dbReference type="SUPFAM" id="SSF81383">
    <property type="entry name" value="F-box domain"/>
    <property type="match status" value="1"/>
</dbReference>
<dbReference type="SUPFAM" id="SSF52058">
    <property type="entry name" value="L domain-like"/>
    <property type="match status" value="1"/>
</dbReference>
<name>A0AA86SAC5_9FABA</name>
<dbReference type="CDD" id="cd22160">
    <property type="entry name" value="F-box_AtFBL13-like"/>
    <property type="match status" value="1"/>
</dbReference>
<dbReference type="InterPro" id="IPR032675">
    <property type="entry name" value="LRR_dom_sf"/>
</dbReference>
<dbReference type="InterPro" id="IPR053197">
    <property type="entry name" value="F-box_SCFL_complex_component"/>
</dbReference>